<evidence type="ECO:0000313" key="2">
    <source>
        <dbReference type="Proteomes" id="UP000214365"/>
    </source>
</evidence>
<gene>
    <name evidence="1" type="ORF">UA08_05692</name>
</gene>
<comment type="caution">
    <text evidence="1">The sequence shown here is derived from an EMBL/GenBank/DDBJ whole genome shotgun (WGS) entry which is preliminary data.</text>
</comment>
<accession>A0A225AV58</accession>
<keyword evidence="2" id="KW-1185">Reference proteome</keyword>
<dbReference type="GeneID" id="31005448"/>
<sequence length="101" mass="11384">MDAIVARVKEWATTANEADRKKVISILRNLSYAIDTPYVGLHLQITVARFGIELGIFAALNEAKEPLSIATLTQKSRSAPEILSMMIEIKRFTWTMDLNYV</sequence>
<evidence type="ECO:0000313" key="1">
    <source>
        <dbReference type="EMBL" id="OKL58856.1"/>
    </source>
</evidence>
<proteinExistence type="predicted"/>
<dbReference type="RefSeq" id="XP_020118977.1">
    <property type="nucleotide sequence ID" value="XM_020267990.1"/>
</dbReference>
<dbReference type="EMBL" id="LFMY01000008">
    <property type="protein sequence ID" value="OKL58856.1"/>
    <property type="molecule type" value="Genomic_DNA"/>
</dbReference>
<protein>
    <submittedName>
        <fullName evidence="1">Uncharacterized protein</fullName>
    </submittedName>
</protein>
<name>A0A225AV58_TALAT</name>
<dbReference type="AlphaFoldDB" id="A0A225AV58"/>
<reference evidence="1 2" key="1">
    <citation type="submission" date="2015-06" db="EMBL/GenBank/DDBJ databases">
        <title>Talaromyces atroroseus IBT 11181 draft genome.</title>
        <authorList>
            <person name="Rasmussen K.B."/>
            <person name="Rasmussen S."/>
            <person name="Petersen B."/>
            <person name="Sicheritz-Ponten T."/>
            <person name="Mortensen U.H."/>
            <person name="Thrane U."/>
        </authorList>
    </citation>
    <scope>NUCLEOTIDE SEQUENCE [LARGE SCALE GENOMIC DNA]</scope>
    <source>
        <strain evidence="1 2">IBT 11181</strain>
    </source>
</reference>
<organism evidence="1 2">
    <name type="scientific">Talaromyces atroroseus</name>
    <dbReference type="NCBI Taxonomy" id="1441469"/>
    <lineage>
        <taxon>Eukaryota</taxon>
        <taxon>Fungi</taxon>
        <taxon>Dikarya</taxon>
        <taxon>Ascomycota</taxon>
        <taxon>Pezizomycotina</taxon>
        <taxon>Eurotiomycetes</taxon>
        <taxon>Eurotiomycetidae</taxon>
        <taxon>Eurotiales</taxon>
        <taxon>Trichocomaceae</taxon>
        <taxon>Talaromyces</taxon>
        <taxon>Talaromyces sect. Trachyspermi</taxon>
    </lineage>
</organism>
<dbReference type="Proteomes" id="UP000214365">
    <property type="component" value="Unassembled WGS sequence"/>
</dbReference>